<dbReference type="EMBL" id="JAPDRN010000051">
    <property type="protein sequence ID" value="KAJ9632952.1"/>
    <property type="molecule type" value="Genomic_DNA"/>
</dbReference>
<dbReference type="GO" id="GO:0003677">
    <property type="term" value="F:DNA binding"/>
    <property type="evidence" value="ECO:0007669"/>
    <property type="project" value="UniProtKB-KW"/>
</dbReference>
<dbReference type="PROSITE" id="PS50048">
    <property type="entry name" value="ZN2_CY6_FUNGAL_2"/>
    <property type="match status" value="1"/>
</dbReference>
<protein>
    <recommendedName>
        <fullName evidence="8">Zn(2)-C6 fungal-type domain-containing protein</fullName>
    </recommendedName>
</protein>
<dbReference type="SMART" id="SM00066">
    <property type="entry name" value="GAL4"/>
    <property type="match status" value="1"/>
</dbReference>
<keyword evidence="4" id="KW-0238">DNA-binding</keyword>
<keyword evidence="3" id="KW-0805">Transcription regulation</keyword>
<evidence type="ECO:0000259" key="8">
    <source>
        <dbReference type="PROSITE" id="PS50048"/>
    </source>
</evidence>
<evidence type="ECO:0000313" key="9">
    <source>
        <dbReference type="EMBL" id="KAJ9632952.1"/>
    </source>
</evidence>
<dbReference type="InterPro" id="IPR052073">
    <property type="entry name" value="Amide_Lactam_Regulators"/>
</dbReference>
<dbReference type="CDD" id="cd00067">
    <property type="entry name" value="GAL4"/>
    <property type="match status" value="1"/>
</dbReference>
<keyword evidence="2" id="KW-0862">Zinc</keyword>
<comment type="caution">
    <text evidence="9">The sequence shown here is derived from an EMBL/GenBank/DDBJ whole genome shotgun (WGS) entry which is preliminary data.</text>
</comment>
<dbReference type="SUPFAM" id="SSF57701">
    <property type="entry name" value="Zn2/Cys6 DNA-binding domain"/>
    <property type="match status" value="1"/>
</dbReference>
<evidence type="ECO:0000256" key="1">
    <source>
        <dbReference type="ARBA" id="ARBA00022723"/>
    </source>
</evidence>
<dbReference type="CDD" id="cd12148">
    <property type="entry name" value="fungal_TF_MHR"/>
    <property type="match status" value="1"/>
</dbReference>
<dbReference type="PANTHER" id="PTHR47171:SF1">
    <property type="entry name" value="ZN(II)2CYS6 TRANSCRIPTION FACTOR (EUROFUNG)"/>
    <property type="match status" value="1"/>
</dbReference>
<dbReference type="GO" id="GO:0006351">
    <property type="term" value="P:DNA-templated transcription"/>
    <property type="evidence" value="ECO:0007669"/>
    <property type="project" value="InterPro"/>
</dbReference>
<dbReference type="GO" id="GO:0008270">
    <property type="term" value="F:zinc ion binding"/>
    <property type="evidence" value="ECO:0007669"/>
    <property type="project" value="InterPro"/>
</dbReference>
<evidence type="ECO:0000256" key="2">
    <source>
        <dbReference type="ARBA" id="ARBA00022833"/>
    </source>
</evidence>
<evidence type="ECO:0000256" key="6">
    <source>
        <dbReference type="ARBA" id="ARBA00023242"/>
    </source>
</evidence>
<dbReference type="InterPro" id="IPR007219">
    <property type="entry name" value="XnlR_reg_dom"/>
</dbReference>
<keyword evidence="1" id="KW-0479">Metal-binding</keyword>
<feature type="domain" description="Zn(2)-C6 fungal-type" evidence="8">
    <location>
        <begin position="32"/>
        <end position="63"/>
    </location>
</feature>
<keyword evidence="10" id="KW-1185">Reference proteome</keyword>
<feature type="compositionally biased region" description="Polar residues" evidence="7">
    <location>
        <begin position="83"/>
        <end position="93"/>
    </location>
</feature>
<feature type="region of interest" description="Disordered" evidence="7">
    <location>
        <begin position="1"/>
        <end position="27"/>
    </location>
</feature>
<evidence type="ECO:0000313" key="10">
    <source>
        <dbReference type="Proteomes" id="UP001172681"/>
    </source>
</evidence>
<dbReference type="PANTHER" id="PTHR47171">
    <property type="entry name" value="FARA-RELATED"/>
    <property type="match status" value="1"/>
</dbReference>
<sequence length="379" mass="42185">MTDSSKANLHVQTEPPKSPSASQPAGARTRTACKHCNARRVKCDVMQQKPCWQCRTRNVPCELISSKRGKYVRGSNLKDKTDSASSRTSNVTKTQYTARSTVFSRGGTDAAAPSVSVSGTVSEPILFSPRANEGQVQDNHTVTTTTTTTNEKETLGQVDGPEMLFARMTEPELLAQNANSVPDQARMLFFGEALPMGFIINTICSLDGRRPIVRLHHPVPAKVGGFPISHLNQDDIERLRAVGALDLPEKEIRDELIRNFFKYIYPGFPVLDRTGFAAQYQRGQSSLLLLQTLLFLATTVCDESLLARAGLPDRLHARRTFYKRAKALYDADYEQDQVTLTSVLFLLSFWWAYPEDQKDSWFWLGAAISLAQGLGLHRT</sequence>
<dbReference type="Proteomes" id="UP001172681">
    <property type="component" value="Unassembled WGS sequence"/>
</dbReference>
<gene>
    <name evidence="9" type="ORF">H2204_007520</name>
</gene>
<dbReference type="GO" id="GO:0000981">
    <property type="term" value="F:DNA-binding transcription factor activity, RNA polymerase II-specific"/>
    <property type="evidence" value="ECO:0007669"/>
    <property type="project" value="InterPro"/>
</dbReference>
<dbReference type="Pfam" id="PF04082">
    <property type="entry name" value="Fungal_trans"/>
    <property type="match status" value="1"/>
</dbReference>
<dbReference type="AlphaFoldDB" id="A0AA38Y1P2"/>
<name>A0AA38Y1P2_9EURO</name>
<reference evidence="9" key="1">
    <citation type="submission" date="2022-10" db="EMBL/GenBank/DDBJ databases">
        <title>Culturing micro-colonial fungi from biological soil crusts in the Mojave desert and describing Neophaeococcomyces mojavensis, and introducing the new genera and species Taxawa tesnikishii.</title>
        <authorList>
            <person name="Kurbessoian T."/>
            <person name="Stajich J.E."/>
        </authorList>
    </citation>
    <scope>NUCLEOTIDE SEQUENCE</scope>
    <source>
        <strain evidence="9">TK_35</strain>
    </source>
</reference>
<evidence type="ECO:0000256" key="3">
    <source>
        <dbReference type="ARBA" id="ARBA00023015"/>
    </source>
</evidence>
<evidence type="ECO:0000256" key="5">
    <source>
        <dbReference type="ARBA" id="ARBA00023163"/>
    </source>
</evidence>
<dbReference type="Gene3D" id="4.10.240.10">
    <property type="entry name" value="Zn(2)-C6 fungal-type DNA-binding domain"/>
    <property type="match status" value="1"/>
</dbReference>
<feature type="compositionally biased region" description="Polar residues" evidence="7">
    <location>
        <begin position="1"/>
        <end position="11"/>
    </location>
</feature>
<organism evidence="9 10">
    <name type="scientific">Knufia peltigerae</name>
    <dbReference type="NCBI Taxonomy" id="1002370"/>
    <lineage>
        <taxon>Eukaryota</taxon>
        <taxon>Fungi</taxon>
        <taxon>Dikarya</taxon>
        <taxon>Ascomycota</taxon>
        <taxon>Pezizomycotina</taxon>
        <taxon>Eurotiomycetes</taxon>
        <taxon>Chaetothyriomycetidae</taxon>
        <taxon>Chaetothyriales</taxon>
        <taxon>Trichomeriaceae</taxon>
        <taxon>Knufia</taxon>
    </lineage>
</organism>
<dbReference type="InterPro" id="IPR001138">
    <property type="entry name" value="Zn2Cys6_DnaBD"/>
</dbReference>
<evidence type="ECO:0000256" key="7">
    <source>
        <dbReference type="SAM" id="MobiDB-lite"/>
    </source>
</evidence>
<evidence type="ECO:0000256" key="4">
    <source>
        <dbReference type="ARBA" id="ARBA00023125"/>
    </source>
</evidence>
<proteinExistence type="predicted"/>
<dbReference type="InterPro" id="IPR036864">
    <property type="entry name" value="Zn2-C6_fun-type_DNA-bd_sf"/>
</dbReference>
<keyword evidence="5" id="KW-0804">Transcription</keyword>
<feature type="region of interest" description="Disordered" evidence="7">
    <location>
        <begin position="74"/>
        <end position="93"/>
    </location>
</feature>
<dbReference type="Pfam" id="PF00172">
    <property type="entry name" value="Zn_clus"/>
    <property type="match status" value="1"/>
</dbReference>
<keyword evidence="6" id="KW-0539">Nucleus</keyword>
<accession>A0AA38Y1P2</accession>